<comment type="caution">
    <text evidence="2">The sequence shown here is derived from an EMBL/GenBank/DDBJ whole genome shotgun (WGS) entry which is preliminary data.</text>
</comment>
<organism evidence="2 3">
    <name type="scientific">Pleurodeles waltl</name>
    <name type="common">Iberian ribbed newt</name>
    <dbReference type="NCBI Taxonomy" id="8319"/>
    <lineage>
        <taxon>Eukaryota</taxon>
        <taxon>Metazoa</taxon>
        <taxon>Chordata</taxon>
        <taxon>Craniata</taxon>
        <taxon>Vertebrata</taxon>
        <taxon>Euteleostomi</taxon>
        <taxon>Amphibia</taxon>
        <taxon>Batrachia</taxon>
        <taxon>Caudata</taxon>
        <taxon>Salamandroidea</taxon>
        <taxon>Salamandridae</taxon>
        <taxon>Pleurodelinae</taxon>
        <taxon>Pleurodeles</taxon>
    </lineage>
</organism>
<dbReference type="EMBL" id="JANPWB010000013">
    <property type="protein sequence ID" value="KAJ1103935.1"/>
    <property type="molecule type" value="Genomic_DNA"/>
</dbReference>
<dbReference type="AlphaFoldDB" id="A0AAV7MJG7"/>
<proteinExistence type="predicted"/>
<accession>A0AAV7MJG7</accession>
<reference evidence="2" key="1">
    <citation type="journal article" date="2022" name="bioRxiv">
        <title>Sequencing and chromosome-scale assembly of the giantPleurodeles waltlgenome.</title>
        <authorList>
            <person name="Brown T."/>
            <person name="Elewa A."/>
            <person name="Iarovenko S."/>
            <person name="Subramanian E."/>
            <person name="Araus A.J."/>
            <person name="Petzold A."/>
            <person name="Susuki M."/>
            <person name="Suzuki K.-i.T."/>
            <person name="Hayashi T."/>
            <person name="Toyoda A."/>
            <person name="Oliveira C."/>
            <person name="Osipova E."/>
            <person name="Leigh N.D."/>
            <person name="Simon A."/>
            <person name="Yun M.H."/>
        </authorList>
    </citation>
    <scope>NUCLEOTIDE SEQUENCE</scope>
    <source>
        <strain evidence="2">20211129_DDA</strain>
        <tissue evidence="2">Liver</tissue>
    </source>
</reference>
<evidence type="ECO:0000313" key="3">
    <source>
        <dbReference type="Proteomes" id="UP001066276"/>
    </source>
</evidence>
<keyword evidence="3" id="KW-1185">Reference proteome</keyword>
<evidence type="ECO:0000313" key="2">
    <source>
        <dbReference type="EMBL" id="KAJ1103935.1"/>
    </source>
</evidence>
<feature type="region of interest" description="Disordered" evidence="1">
    <location>
        <begin position="42"/>
        <end position="81"/>
    </location>
</feature>
<protein>
    <submittedName>
        <fullName evidence="2">Uncharacterized protein</fullName>
    </submittedName>
</protein>
<gene>
    <name evidence="2" type="ORF">NDU88_001352</name>
</gene>
<feature type="region of interest" description="Disordered" evidence="1">
    <location>
        <begin position="1"/>
        <end position="27"/>
    </location>
</feature>
<sequence>MVPDAPPPGRRYQQAQNPYHHTAQRKRPQPCAILFALPVMLSGRPPPAPPSLPARVPEPRPARLVPPRQNPKTTKVRCAGL</sequence>
<name>A0AAV7MJG7_PLEWA</name>
<dbReference type="Proteomes" id="UP001066276">
    <property type="component" value="Chromosome 9"/>
</dbReference>
<evidence type="ECO:0000256" key="1">
    <source>
        <dbReference type="SAM" id="MobiDB-lite"/>
    </source>
</evidence>